<sequence>MATTNEANALAAIPAGRIAAIATFLEMRAPAPARAEAPALPGTIRMVERPAADWYLDLYRRIGADHLWYGRLVLSPARLAELLDHPDIRLLVLEIDGRAEGMAELDFRMGTACEMVYFGVSAHLTGSGQARRLMNRAIPEAFARPIERFFLHTNTLDHPRALDFYRRSGFQPVSQAIEIAEDPRLAGLLPMTAAPHVPVFSPSASRQ</sequence>
<evidence type="ECO:0000313" key="2">
    <source>
        <dbReference type="Proteomes" id="UP001163223"/>
    </source>
</evidence>
<gene>
    <name evidence="1" type="ORF">OXU80_06600</name>
</gene>
<keyword evidence="2" id="KW-1185">Reference proteome</keyword>
<evidence type="ECO:0000313" key="1">
    <source>
        <dbReference type="EMBL" id="WAJ29883.1"/>
    </source>
</evidence>
<reference evidence="1" key="1">
    <citation type="submission" date="2022-11" db="EMBL/GenBank/DDBJ databases">
        <title>beta-Carotene-producing bacterium, Jeongeuplla avenae sp. nov., alleviates the salt stress of Arabidopsis seedlings.</title>
        <authorList>
            <person name="Jiang L."/>
            <person name="Lee J."/>
        </authorList>
    </citation>
    <scope>NUCLEOTIDE SEQUENCE</scope>
    <source>
        <strain evidence="1">DY_R2A_6</strain>
    </source>
</reference>
<organism evidence="1 2">
    <name type="scientific">Antarcticirhabdus aurantiaca</name>
    <dbReference type="NCBI Taxonomy" id="2606717"/>
    <lineage>
        <taxon>Bacteria</taxon>
        <taxon>Pseudomonadati</taxon>
        <taxon>Pseudomonadota</taxon>
        <taxon>Alphaproteobacteria</taxon>
        <taxon>Hyphomicrobiales</taxon>
        <taxon>Aurantimonadaceae</taxon>
        <taxon>Antarcticirhabdus</taxon>
    </lineage>
</organism>
<dbReference type="Proteomes" id="UP001163223">
    <property type="component" value="Chromosome"/>
</dbReference>
<protein>
    <submittedName>
        <fullName evidence="1">GNAT family N-acetyltransferase</fullName>
    </submittedName>
</protein>
<dbReference type="EMBL" id="CP113520">
    <property type="protein sequence ID" value="WAJ29883.1"/>
    <property type="molecule type" value="Genomic_DNA"/>
</dbReference>
<accession>A0ACD4NSY3</accession>
<name>A0ACD4NSY3_9HYPH</name>
<proteinExistence type="predicted"/>